<dbReference type="PANTHER" id="PTHR47540:SF2">
    <property type="entry name" value="ZN(II)2CYS6 TRANSCRIPTION FACTOR (EUROFUNG)"/>
    <property type="match status" value="1"/>
</dbReference>
<dbReference type="Pfam" id="PF00172">
    <property type="entry name" value="Zn_clus"/>
    <property type="match status" value="1"/>
</dbReference>
<proteinExistence type="predicted"/>
<evidence type="ECO:0000256" key="4">
    <source>
        <dbReference type="ARBA" id="ARBA00023163"/>
    </source>
</evidence>
<dbReference type="PANTHER" id="PTHR47540">
    <property type="entry name" value="THIAMINE REPRESSIBLE GENES REGULATORY PROTEIN THI5"/>
    <property type="match status" value="1"/>
</dbReference>
<keyword evidence="4" id="KW-0804">Transcription</keyword>
<evidence type="ECO:0000256" key="3">
    <source>
        <dbReference type="ARBA" id="ARBA00023125"/>
    </source>
</evidence>
<dbReference type="SUPFAM" id="SSF57701">
    <property type="entry name" value="Zn2/Cys6 DNA-binding domain"/>
    <property type="match status" value="1"/>
</dbReference>
<keyword evidence="8" id="KW-1185">Reference proteome</keyword>
<keyword evidence="5" id="KW-0539">Nucleus</keyword>
<reference evidence="7" key="1">
    <citation type="submission" date="2021-06" db="EMBL/GenBank/DDBJ databases">
        <authorList>
            <person name="Kallberg Y."/>
            <person name="Tangrot J."/>
            <person name="Rosling A."/>
        </authorList>
    </citation>
    <scope>NUCLEOTIDE SEQUENCE</scope>
    <source>
        <strain evidence="7">MA453B</strain>
    </source>
</reference>
<dbReference type="PROSITE" id="PS50048">
    <property type="entry name" value="ZN2_CY6_FUNGAL_2"/>
    <property type="match status" value="1"/>
</dbReference>
<accession>A0A9N9K204</accession>
<evidence type="ECO:0000256" key="1">
    <source>
        <dbReference type="ARBA" id="ARBA00004123"/>
    </source>
</evidence>
<name>A0A9N9K204_9GLOM</name>
<dbReference type="GO" id="GO:0008270">
    <property type="term" value="F:zinc ion binding"/>
    <property type="evidence" value="ECO:0007669"/>
    <property type="project" value="InterPro"/>
</dbReference>
<keyword evidence="3" id="KW-0238">DNA-binding</keyword>
<dbReference type="InterPro" id="IPR001138">
    <property type="entry name" value="Zn2Cys6_DnaBD"/>
</dbReference>
<keyword evidence="2" id="KW-0805">Transcription regulation</keyword>
<evidence type="ECO:0000313" key="8">
    <source>
        <dbReference type="Proteomes" id="UP000789405"/>
    </source>
</evidence>
<dbReference type="InterPro" id="IPR051711">
    <property type="entry name" value="Stress_Response_Reg"/>
</dbReference>
<feature type="domain" description="Zn(2)-C6 fungal-type" evidence="6">
    <location>
        <begin position="16"/>
        <end position="45"/>
    </location>
</feature>
<feature type="non-terminal residue" evidence="7">
    <location>
        <position position="151"/>
    </location>
</feature>
<dbReference type="Gene3D" id="4.10.240.10">
    <property type="entry name" value="Zn(2)-C6 fungal-type DNA-binding domain"/>
    <property type="match status" value="1"/>
</dbReference>
<organism evidence="7 8">
    <name type="scientific">Dentiscutata erythropus</name>
    <dbReference type="NCBI Taxonomy" id="1348616"/>
    <lineage>
        <taxon>Eukaryota</taxon>
        <taxon>Fungi</taxon>
        <taxon>Fungi incertae sedis</taxon>
        <taxon>Mucoromycota</taxon>
        <taxon>Glomeromycotina</taxon>
        <taxon>Glomeromycetes</taxon>
        <taxon>Diversisporales</taxon>
        <taxon>Gigasporaceae</taxon>
        <taxon>Dentiscutata</taxon>
    </lineage>
</organism>
<dbReference type="EMBL" id="CAJVPY010039458">
    <property type="protein sequence ID" value="CAG8804867.1"/>
    <property type="molecule type" value="Genomic_DNA"/>
</dbReference>
<dbReference type="GO" id="GO:0000981">
    <property type="term" value="F:DNA-binding transcription factor activity, RNA polymerase II-specific"/>
    <property type="evidence" value="ECO:0007669"/>
    <property type="project" value="InterPro"/>
</dbReference>
<dbReference type="CDD" id="cd00067">
    <property type="entry name" value="GAL4"/>
    <property type="match status" value="1"/>
</dbReference>
<comment type="subcellular location">
    <subcellularLocation>
        <location evidence="1">Nucleus</location>
    </subcellularLocation>
</comment>
<evidence type="ECO:0000313" key="7">
    <source>
        <dbReference type="EMBL" id="CAG8804867.1"/>
    </source>
</evidence>
<comment type="caution">
    <text evidence="7">The sequence shown here is derived from an EMBL/GenBank/DDBJ whole genome shotgun (WGS) entry which is preliminary data.</text>
</comment>
<dbReference type="GO" id="GO:0045944">
    <property type="term" value="P:positive regulation of transcription by RNA polymerase II"/>
    <property type="evidence" value="ECO:0007669"/>
    <property type="project" value="TreeGrafter"/>
</dbReference>
<dbReference type="SMART" id="SM00066">
    <property type="entry name" value="GAL4"/>
    <property type="match status" value="1"/>
</dbReference>
<dbReference type="AlphaFoldDB" id="A0A9N9K204"/>
<dbReference type="GO" id="GO:0005634">
    <property type="term" value="C:nucleus"/>
    <property type="evidence" value="ECO:0007669"/>
    <property type="project" value="UniProtKB-SubCell"/>
</dbReference>
<dbReference type="InterPro" id="IPR036864">
    <property type="entry name" value="Zn2-C6_fun-type_DNA-bd_sf"/>
</dbReference>
<evidence type="ECO:0000256" key="5">
    <source>
        <dbReference type="ARBA" id="ARBA00023242"/>
    </source>
</evidence>
<dbReference type="Proteomes" id="UP000789405">
    <property type="component" value="Unassembled WGS sequence"/>
</dbReference>
<protein>
    <submittedName>
        <fullName evidence="7">3459_t:CDS:1</fullName>
    </submittedName>
</protein>
<gene>
    <name evidence="7" type="ORF">DERYTH_LOCUS24187</name>
</gene>
<evidence type="ECO:0000259" key="6">
    <source>
        <dbReference type="PROSITE" id="PS50048"/>
    </source>
</evidence>
<sequence length="151" mass="17046">MSFPRQQRRGFYVTKACTNCKQKHAKCSGRATCERCTLRNLECTFIESGKKRGPKTNRKHLEQIYILNGPENDFNGTSVPSFVIPDAVQGHASTLSFSEYQQPGNINEGTFYSDSYDEKTTHAFQEAGYQEAGYQEAGYQEAGPFSYQTQI</sequence>
<dbReference type="OrthoDB" id="2123952at2759"/>
<dbReference type="GO" id="GO:0043565">
    <property type="term" value="F:sequence-specific DNA binding"/>
    <property type="evidence" value="ECO:0007669"/>
    <property type="project" value="TreeGrafter"/>
</dbReference>
<evidence type="ECO:0000256" key="2">
    <source>
        <dbReference type="ARBA" id="ARBA00023015"/>
    </source>
</evidence>
<dbReference type="PROSITE" id="PS00463">
    <property type="entry name" value="ZN2_CY6_FUNGAL_1"/>
    <property type="match status" value="1"/>
</dbReference>